<comment type="similarity">
    <text evidence="5">Belongs to the CbiD family.</text>
</comment>
<keyword evidence="1 5" id="KW-0169">Cobalamin biosynthesis</keyword>
<dbReference type="GO" id="GO:0008168">
    <property type="term" value="F:methyltransferase activity"/>
    <property type="evidence" value="ECO:0007669"/>
    <property type="project" value="UniProtKB-UniRule"/>
</dbReference>
<accession>A0A9D9DZ62</accession>
<name>A0A9D9DZ62_9FIRM</name>
<evidence type="ECO:0000313" key="6">
    <source>
        <dbReference type="EMBL" id="MBO8434905.1"/>
    </source>
</evidence>
<dbReference type="SUPFAM" id="SSF111342">
    <property type="entry name" value="CbiD-like"/>
    <property type="match status" value="1"/>
</dbReference>
<dbReference type="PANTHER" id="PTHR35863:SF1">
    <property type="entry name" value="COBALT-PRECORRIN-5B C(1)-METHYLTRANSFERASE"/>
    <property type="match status" value="1"/>
</dbReference>
<evidence type="ECO:0000256" key="2">
    <source>
        <dbReference type="ARBA" id="ARBA00022603"/>
    </source>
</evidence>
<comment type="pathway">
    <text evidence="5">Cofactor biosynthesis; adenosylcobalamin biosynthesis; cob(II)yrinate a,c-diamide from sirohydrochlorin (anaerobic route): step 6/10.</text>
</comment>
<comment type="catalytic activity">
    <reaction evidence="5">
        <text>Co-precorrin-5B + S-adenosyl-L-methionine = Co-precorrin-6A + S-adenosyl-L-homocysteine</text>
        <dbReference type="Rhea" id="RHEA:26285"/>
        <dbReference type="ChEBI" id="CHEBI:57856"/>
        <dbReference type="ChEBI" id="CHEBI:59789"/>
        <dbReference type="ChEBI" id="CHEBI:60063"/>
        <dbReference type="ChEBI" id="CHEBI:60064"/>
        <dbReference type="EC" id="2.1.1.195"/>
    </reaction>
</comment>
<dbReference type="InterPro" id="IPR036074">
    <property type="entry name" value="CbiD_sf"/>
</dbReference>
<organism evidence="6 7">
    <name type="scientific">Candidatus Fimicola merdigallinarum</name>
    <dbReference type="NCBI Taxonomy" id="2840819"/>
    <lineage>
        <taxon>Bacteria</taxon>
        <taxon>Bacillati</taxon>
        <taxon>Bacillota</taxon>
        <taxon>Clostridia</taxon>
        <taxon>Lachnospirales</taxon>
        <taxon>Lachnospiraceae</taxon>
        <taxon>Lachnospiraceae incertae sedis</taxon>
        <taxon>Candidatus Fimicola</taxon>
    </lineage>
</organism>
<dbReference type="Gene3D" id="3.30.2110.10">
    <property type="entry name" value="CbiD-like"/>
    <property type="match status" value="1"/>
</dbReference>
<dbReference type="GO" id="GO:0032259">
    <property type="term" value="P:methylation"/>
    <property type="evidence" value="ECO:0007669"/>
    <property type="project" value="UniProtKB-KW"/>
</dbReference>
<protein>
    <recommendedName>
        <fullName evidence="5">Cobalt-precorrin-5B C(1)-methyltransferase</fullName>
        <ecNumber evidence="5">2.1.1.195</ecNumber>
    </recommendedName>
    <alternativeName>
        <fullName evidence="5">Cobalt-precorrin-6A synthase</fullName>
    </alternativeName>
</protein>
<dbReference type="GO" id="GO:0019251">
    <property type="term" value="P:anaerobic cobalamin biosynthetic process"/>
    <property type="evidence" value="ECO:0007669"/>
    <property type="project" value="UniProtKB-UniRule"/>
</dbReference>
<dbReference type="PIRSF" id="PIRSF026782">
    <property type="entry name" value="CbiD"/>
    <property type="match status" value="1"/>
</dbReference>
<dbReference type="Proteomes" id="UP000823611">
    <property type="component" value="Unassembled WGS sequence"/>
</dbReference>
<evidence type="ECO:0000256" key="4">
    <source>
        <dbReference type="ARBA" id="ARBA00022691"/>
    </source>
</evidence>
<comment type="function">
    <text evidence="5">Catalyzes the methylation of C-1 in cobalt-precorrin-5B to form cobalt-precorrin-6A.</text>
</comment>
<reference evidence="6" key="1">
    <citation type="submission" date="2020-10" db="EMBL/GenBank/DDBJ databases">
        <authorList>
            <person name="Gilroy R."/>
        </authorList>
    </citation>
    <scope>NUCLEOTIDE SEQUENCE</scope>
    <source>
        <strain evidence="6">F6-4510</strain>
    </source>
</reference>
<dbReference type="NCBIfam" id="TIGR00312">
    <property type="entry name" value="cbiD"/>
    <property type="match status" value="1"/>
</dbReference>
<dbReference type="EMBL" id="JADIMX010000117">
    <property type="protein sequence ID" value="MBO8434905.1"/>
    <property type="molecule type" value="Genomic_DNA"/>
</dbReference>
<reference evidence="6" key="2">
    <citation type="journal article" date="2021" name="PeerJ">
        <title>Extensive microbial diversity within the chicken gut microbiome revealed by metagenomics and culture.</title>
        <authorList>
            <person name="Gilroy R."/>
            <person name="Ravi A."/>
            <person name="Getino M."/>
            <person name="Pursley I."/>
            <person name="Horton D.L."/>
            <person name="Alikhan N.F."/>
            <person name="Baker D."/>
            <person name="Gharbi K."/>
            <person name="Hall N."/>
            <person name="Watson M."/>
            <person name="Adriaenssens E.M."/>
            <person name="Foster-Nyarko E."/>
            <person name="Jarju S."/>
            <person name="Secka A."/>
            <person name="Antonio M."/>
            <person name="Oren A."/>
            <person name="Chaudhuri R.R."/>
            <person name="La Ragione R."/>
            <person name="Hildebrand F."/>
            <person name="Pallen M.J."/>
        </authorList>
    </citation>
    <scope>NUCLEOTIDE SEQUENCE</scope>
    <source>
        <strain evidence="6">F6-4510</strain>
    </source>
</reference>
<sequence>MSSTLYTEIAGKRYRLGYTTGSCAVASTKGAIMLFEGKDVDSVTINTSYGVDFDIDIVYKEKGENYAICGVKKDGGDDFDVTSGMIIYSKVEKIEGETFVTGGEGIGIVTKKGLKCDVGEYAINPDPLKMIKKVSKEISNYNYKITIFAPEGVEIAKKTFNPRLGIEGGISIIGTTGVVVPMSEEAWKESCAYELSSKKGQGKKHLCFVFGNYGEVFAEKYLGIKSENIVSISNFVGYMLDTALNKEIESVLIVGHTGKLLKVAGGIFHTHSKVADGRMEIICTLSALCGASKDVIEKLYQCTTTDMAEKILKENNLQSVWQKSAEISEKKCSQRVFGKIKVGCVMFNNDNEILGQSESASYIIDKLR</sequence>
<dbReference type="HAMAP" id="MF_00787">
    <property type="entry name" value="CbiD"/>
    <property type="match status" value="1"/>
</dbReference>
<evidence type="ECO:0000256" key="5">
    <source>
        <dbReference type="HAMAP-Rule" id="MF_00787"/>
    </source>
</evidence>
<evidence type="ECO:0000256" key="3">
    <source>
        <dbReference type="ARBA" id="ARBA00022679"/>
    </source>
</evidence>
<keyword evidence="2 5" id="KW-0489">Methyltransferase</keyword>
<keyword evidence="4 5" id="KW-0949">S-adenosyl-L-methionine</keyword>
<proteinExistence type="inferred from homology"/>
<comment type="caution">
    <text evidence="6">The sequence shown here is derived from an EMBL/GenBank/DDBJ whole genome shotgun (WGS) entry which is preliminary data.</text>
</comment>
<evidence type="ECO:0000313" key="7">
    <source>
        <dbReference type="Proteomes" id="UP000823611"/>
    </source>
</evidence>
<gene>
    <name evidence="5 6" type="primary">cbiD</name>
    <name evidence="6" type="ORF">IAC55_06260</name>
</gene>
<dbReference type="EC" id="2.1.1.195" evidence="5"/>
<dbReference type="Pfam" id="PF01888">
    <property type="entry name" value="CbiD"/>
    <property type="match status" value="1"/>
</dbReference>
<dbReference type="InterPro" id="IPR002748">
    <property type="entry name" value="CbiD"/>
</dbReference>
<dbReference type="PANTHER" id="PTHR35863">
    <property type="entry name" value="COBALT-PRECORRIN-5B C(1)-METHYLTRANSFERASE"/>
    <property type="match status" value="1"/>
</dbReference>
<evidence type="ECO:0000256" key="1">
    <source>
        <dbReference type="ARBA" id="ARBA00022573"/>
    </source>
</evidence>
<keyword evidence="3 5" id="KW-0808">Transferase</keyword>
<dbReference type="AlphaFoldDB" id="A0A9D9DZ62"/>